<gene>
    <name evidence="1" type="ORF">SLEP1_g25695</name>
</gene>
<dbReference type="Proteomes" id="UP001054252">
    <property type="component" value="Unassembled WGS sequence"/>
</dbReference>
<comment type="caution">
    <text evidence="1">The sequence shown here is derived from an EMBL/GenBank/DDBJ whole genome shotgun (WGS) entry which is preliminary data.</text>
</comment>
<evidence type="ECO:0000313" key="2">
    <source>
        <dbReference type="Proteomes" id="UP001054252"/>
    </source>
</evidence>
<dbReference type="AlphaFoldDB" id="A0AAV5JMW3"/>
<proteinExistence type="predicted"/>
<name>A0AAV5JMW3_9ROSI</name>
<protein>
    <submittedName>
        <fullName evidence="1">Uncharacterized protein</fullName>
    </submittedName>
</protein>
<dbReference type="EMBL" id="BPVZ01000042">
    <property type="protein sequence ID" value="GKV14892.1"/>
    <property type="molecule type" value="Genomic_DNA"/>
</dbReference>
<accession>A0AAV5JMW3</accession>
<evidence type="ECO:0000313" key="1">
    <source>
        <dbReference type="EMBL" id="GKV14892.1"/>
    </source>
</evidence>
<reference evidence="1 2" key="1">
    <citation type="journal article" date="2021" name="Commun. Biol.">
        <title>The genome of Shorea leprosula (Dipterocarpaceae) highlights the ecological relevance of drought in aseasonal tropical rainforests.</title>
        <authorList>
            <person name="Ng K.K.S."/>
            <person name="Kobayashi M.J."/>
            <person name="Fawcett J.A."/>
            <person name="Hatakeyama M."/>
            <person name="Paape T."/>
            <person name="Ng C.H."/>
            <person name="Ang C.C."/>
            <person name="Tnah L.H."/>
            <person name="Lee C.T."/>
            <person name="Nishiyama T."/>
            <person name="Sese J."/>
            <person name="O'Brien M.J."/>
            <person name="Copetti D."/>
            <person name="Mohd Noor M.I."/>
            <person name="Ong R.C."/>
            <person name="Putra M."/>
            <person name="Sireger I.Z."/>
            <person name="Indrioko S."/>
            <person name="Kosugi Y."/>
            <person name="Izuno A."/>
            <person name="Isagi Y."/>
            <person name="Lee S.L."/>
            <person name="Shimizu K.K."/>
        </authorList>
    </citation>
    <scope>NUCLEOTIDE SEQUENCE [LARGE SCALE GENOMIC DNA]</scope>
    <source>
        <strain evidence="1">214</strain>
    </source>
</reference>
<keyword evidence="2" id="KW-1185">Reference proteome</keyword>
<organism evidence="1 2">
    <name type="scientific">Rubroshorea leprosula</name>
    <dbReference type="NCBI Taxonomy" id="152421"/>
    <lineage>
        <taxon>Eukaryota</taxon>
        <taxon>Viridiplantae</taxon>
        <taxon>Streptophyta</taxon>
        <taxon>Embryophyta</taxon>
        <taxon>Tracheophyta</taxon>
        <taxon>Spermatophyta</taxon>
        <taxon>Magnoliopsida</taxon>
        <taxon>eudicotyledons</taxon>
        <taxon>Gunneridae</taxon>
        <taxon>Pentapetalae</taxon>
        <taxon>rosids</taxon>
        <taxon>malvids</taxon>
        <taxon>Malvales</taxon>
        <taxon>Dipterocarpaceae</taxon>
        <taxon>Rubroshorea</taxon>
    </lineage>
</organism>
<sequence>MNFCDSSSSGEFYSPLTLFYLGLSPLKKVRVRSESDIERELEFFEDLDYISPLTPCSESYETDKMSSEETLSIGGKEEVKMLEYSDVSVESGSSGSKRTEGGVRRNEVVEVGAKRIPANILKVGDRNNKFYDNGADIVSEVKEYESELGTRDSLSYLVETYEIYSRVLIKPAGVEEKACSTPQDH</sequence>